<sequence>MTKPLVLCIMDGVGIAPRGPHNAVSMANMPFFEELLSKYPHSHLDASGPAVGLPDGTMGNSEVGHITIGSGRVVNQFLRRFQLENWDENIPLRTFIESVRKDGGIVHLAGLMSDGRVHADIHDMMTIARRVLDAGLRLCIHFIADGRDTPPQSAPEYVAMIKDSLAPYFADGRAFFGTLSGRYYAMDRNQNIDRTQLAFDAIACAESEYRAQNIDEALRAAYNRGETDEFIRPTVIDGDAPISANDGFLFGNYRSDRARQIVRAILKTGAKMLCFSQYGEGLNELCPALLPDVAVENTLGDVLAANGKSQLRIAETEKYNHVTYFFDAERNIDFAGGEKVLIPSPDVATFDLKPEMSAREITDALLTKLSQFDVVILNYANGDMVGHTGKEDAAIRAMEFLDTQLARLVPAVLELGGTVLITADHGNAEKMWDDENNLPWTAHTTNPVNFIVVSNTPHTVRDGGLADIAPTMLKLLGVPQPSDMSGHSLVD</sequence>
<feature type="binding site" evidence="8 12">
    <location>
        <position position="424"/>
    </location>
    <ligand>
        <name>Mn(2+)</name>
        <dbReference type="ChEBI" id="CHEBI:29035"/>
        <label>2</label>
    </ligand>
</feature>
<evidence type="ECO:0000256" key="11">
    <source>
        <dbReference type="PIRSR" id="PIRSR001492-2"/>
    </source>
</evidence>
<feature type="domain" description="Metalloenzyme" evidence="13">
    <location>
        <begin position="3"/>
        <end position="479"/>
    </location>
</feature>
<dbReference type="Gene3D" id="3.40.720.10">
    <property type="entry name" value="Alkaline Phosphatase, subunit A"/>
    <property type="match status" value="1"/>
</dbReference>
<comment type="catalytic activity">
    <reaction evidence="1 8">
        <text>(2R)-2-phosphoglycerate = (2R)-3-phosphoglycerate</text>
        <dbReference type="Rhea" id="RHEA:15901"/>
        <dbReference type="ChEBI" id="CHEBI:58272"/>
        <dbReference type="ChEBI" id="CHEBI:58289"/>
        <dbReference type="EC" id="5.4.2.12"/>
    </reaction>
</comment>
<keyword evidence="4 8" id="KW-0479">Metal-binding</keyword>
<gene>
    <name evidence="8" type="primary">gpmI</name>
    <name evidence="15" type="ORF">IAD02_03440</name>
</gene>
<organism evidence="15 16">
    <name type="scientific">Candidatus Enterousia intestinigallinarum</name>
    <dbReference type="NCBI Taxonomy" id="2840790"/>
    <lineage>
        <taxon>Bacteria</taxon>
        <taxon>Pseudomonadati</taxon>
        <taxon>Pseudomonadota</taxon>
        <taxon>Alphaproteobacteria</taxon>
        <taxon>Candidatus Enterousia</taxon>
    </lineage>
</organism>
<feature type="binding site" evidence="8 11">
    <location>
        <begin position="147"/>
        <end position="148"/>
    </location>
    <ligand>
        <name>substrate</name>
    </ligand>
</feature>
<evidence type="ECO:0000256" key="12">
    <source>
        <dbReference type="PIRSR" id="PIRSR001492-3"/>
    </source>
</evidence>
<feature type="binding site" evidence="8 12">
    <location>
        <position position="11"/>
    </location>
    <ligand>
        <name>Mn(2+)</name>
        <dbReference type="ChEBI" id="CHEBI:29035"/>
        <label>2</label>
    </ligand>
</feature>
<feature type="binding site" evidence="8 11">
    <location>
        <position position="118"/>
    </location>
    <ligand>
        <name>substrate</name>
    </ligand>
</feature>
<dbReference type="PANTHER" id="PTHR31637">
    <property type="entry name" value="2,3-BISPHOSPHOGLYCERATE-INDEPENDENT PHOSPHOGLYCERATE MUTASE"/>
    <property type="match status" value="1"/>
</dbReference>
<dbReference type="InterPro" id="IPR011258">
    <property type="entry name" value="BPG-indep_PGM_N"/>
</dbReference>
<comment type="pathway">
    <text evidence="2 8">Carbohydrate degradation; glycolysis; pyruvate from D-glyceraldehyde 3-phosphate: step 3/5.</text>
</comment>
<comment type="subunit">
    <text evidence="8">Monomer.</text>
</comment>
<evidence type="ECO:0000256" key="10">
    <source>
        <dbReference type="PIRSR" id="PIRSR001492-1"/>
    </source>
</evidence>
<protein>
    <recommendedName>
        <fullName evidence="8 9">2,3-bisphosphoglycerate-independent phosphoglycerate mutase</fullName>
        <shortName evidence="8">BPG-independent PGAM</shortName>
        <shortName evidence="8">Phosphoglyceromutase</shortName>
        <shortName evidence="8">iPGM</shortName>
        <ecNumber evidence="8 9">5.4.2.12</ecNumber>
    </recommendedName>
</protein>
<feature type="binding site" evidence="8 12">
    <location>
        <position position="383"/>
    </location>
    <ligand>
        <name>Mn(2+)</name>
        <dbReference type="ChEBI" id="CHEBI:29035"/>
        <label>1</label>
    </ligand>
</feature>
<dbReference type="HAMAP" id="MF_01038">
    <property type="entry name" value="GpmI"/>
    <property type="match status" value="1"/>
</dbReference>
<dbReference type="InterPro" id="IPR005995">
    <property type="entry name" value="Pgm_bpd_ind"/>
</dbReference>
<feature type="binding site" evidence="8 12">
    <location>
        <position position="425"/>
    </location>
    <ligand>
        <name>Mn(2+)</name>
        <dbReference type="ChEBI" id="CHEBI:29035"/>
        <label>2</label>
    </ligand>
</feature>
<feature type="binding site" evidence="8 11">
    <location>
        <position position="182"/>
    </location>
    <ligand>
        <name>substrate</name>
    </ligand>
</feature>
<comment type="caution">
    <text evidence="15">The sequence shown here is derived from an EMBL/GenBank/DDBJ whole genome shotgun (WGS) entry which is preliminary data.</text>
</comment>
<dbReference type="GO" id="GO:0005737">
    <property type="term" value="C:cytoplasm"/>
    <property type="evidence" value="ECO:0007669"/>
    <property type="project" value="InterPro"/>
</dbReference>
<proteinExistence type="inferred from homology"/>
<keyword evidence="5 8" id="KW-0324">Glycolysis</keyword>
<reference evidence="15" key="1">
    <citation type="submission" date="2020-10" db="EMBL/GenBank/DDBJ databases">
        <authorList>
            <person name="Gilroy R."/>
        </authorList>
    </citation>
    <scope>NUCLEOTIDE SEQUENCE</scope>
    <source>
        <strain evidence="15">ChiGjej3B3-5194</strain>
    </source>
</reference>
<evidence type="ECO:0000313" key="15">
    <source>
        <dbReference type="EMBL" id="HIS71012.1"/>
    </source>
</evidence>
<feature type="binding site" evidence="8 12">
    <location>
        <position position="387"/>
    </location>
    <ligand>
        <name>Mn(2+)</name>
        <dbReference type="ChEBI" id="CHEBI:29035"/>
        <label>1</label>
    </ligand>
</feature>
<evidence type="ECO:0000256" key="9">
    <source>
        <dbReference type="NCBIfam" id="TIGR01307"/>
    </source>
</evidence>
<dbReference type="GO" id="GO:0004619">
    <property type="term" value="F:phosphoglycerate mutase activity"/>
    <property type="evidence" value="ECO:0007669"/>
    <property type="project" value="UniProtKB-UniRule"/>
</dbReference>
<feature type="binding site" evidence="8 11">
    <location>
        <position position="318"/>
    </location>
    <ligand>
        <name>substrate</name>
    </ligand>
</feature>
<feature type="binding site" evidence="8 11">
    <location>
        <begin position="254"/>
        <end position="257"/>
    </location>
    <ligand>
        <name>substrate</name>
    </ligand>
</feature>
<dbReference type="PANTHER" id="PTHR31637:SF0">
    <property type="entry name" value="2,3-BISPHOSPHOGLYCERATE-INDEPENDENT PHOSPHOGLYCERATE MUTASE"/>
    <property type="match status" value="1"/>
</dbReference>
<feature type="binding site" evidence="8 12">
    <location>
        <position position="443"/>
    </location>
    <ligand>
        <name>Mn(2+)</name>
        <dbReference type="ChEBI" id="CHEBI:29035"/>
        <label>1</label>
    </ligand>
</feature>
<accession>A0A9D1FGH7</accession>
<evidence type="ECO:0000256" key="5">
    <source>
        <dbReference type="ARBA" id="ARBA00023152"/>
    </source>
</evidence>
<dbReference type="AlphaFoldDB" id="A0A9D1FGH7"/>
<evidence type="ECO:0000256" key="8">
    <source>
        <dbReference type="HAMAP-Rule" id="MF_01038"/>
    </source>
</evidence>
<dbReference type="NCBIfam" id="TIGR01307">
    <property type="entry name" value="pgm_bpd_ind"/>
    <property type="match status" value="1"/>
</dbReference>
<evidence type="ECO:0000256" key="6">
    <source>
        <dbReference type="ARBA" id="ARBA00023211"/>
    </source>
</evidence>
<keyword evidence="7 8" id="KW-0413">Isomerase</keyword>
<dbReference type="Gene3D" id="3.40.1450.10">
    <property type="entry name" value="BPG-independent phosphoglycerate mutase, domain B"/>
    <property type="match status" value="1"/>
</dbReference>
<keyword evidence="6 8" id="KW-0464">Manganese</keyword>
<evidence type="ECO:0000256" key="1">
    <source>
        <dbReference type="ARBA" id="ARBA00000370"/>
    </source>
</evidence>
<evidence type="ECO:0000256" key="7">
    <source>
        <dbReference type="ARBA" id="ARBA00023235"/>
    </source>
</evidence>
<comment type="cofactor">
    <cofactor evidence="8">
        <name>Mn(2+)</name>
        <dbReference type="ChEBI" id="CHEBI:29035"/>
    </cofactor>
    <text evidence="8">Binds 2 manganese ions per subunit.</text>
</comment>
<dbReference type="Pfam" id="PF01676">
    <property type="entry name" value="Metalloenzyme"/>
    <property type="match status" value="1"/>
</dbReference>
<dbReference type="Proteomes" id="UP000886742">
    <property type="component" value="Unassembled WGS sequence"/>
</dbReference>
<comment type="similarity">
    <text evidence="3 8">Belongs to the BPG-independent phosphoglycerate mutase family.</text>
</comment>
<evidence type="ECO:0000313" key="16">
    <source>
        <dbReference type="Proteomes" id="UP000886742"/>
    </source>
</evidence>
<dbReference type="CDD" id="cd16010">
    <property type="entry name" value="iPGM"/>
    <property type="match status" value="1"/>
</dbReference>
<dbReference type="GO" id="GO:0006096">
    <property type="term" value="P:glycolytic process"/>
    <property type="evidence" value="ECO:0007669"/>
    <property type="project" value="UniProtKB-UniRule"/>
</dbReference>
<dbReference type="SUPFAM" id="SSF53649">
    <property type="entry name" value="Alkaline phosphatase-like"/>
    <property type="match status" value="1"/>
</dbReference>
<dbReference type="Pfam" id="PF06415">
    <property type="entry name" value="iPGM_N"/>
    <property type="match status" value="1"/>
</dbReference>
<feature type="binding site" evidence="8 11">
    <location>
        <position position="188"/>
    </location>
    <ligand>
        <name>substrate</name>
    </ligand>
</feature>
<dbReference type="EMBL" id="DVJI01000012">
    <property type="protein sequence ID" value="HIS71012.1"/>
    <property type="molecule type" value="Genomic_DNA"/>
</dbReference>
<evidence type="ECO:0000259" key="13">
    <source>
        <dbReference type="Pfam" id="PF01676"/>
    </source>
</evidence>
<dbReference type="PIRSF" id="PIRSF001492">
    <property type="entry name" value="IPGAM"/>
    <property type="match status" value="1"/>
</dbReference>
<dbReference type="InterPro" id="IPR036646">
    <property type="entry name" value="PGAM_B_sf"/>
</dbReference>
<dbReference type="EC" id="5.4.2.12" evidence="8 9"/>
<comment type="function">
    <text evidence="8">Catalyzes the interconversion of 2-phosphoglycerate and 3-phosphoglycerate.</text>
</comment>
<evidence type="ECO:0000256" key="3">
    <source>
        <dbReference type="ARBA" id="ARBA00008819"/>
    </source>
</evidence>
<feature type="domain" description="BPG-independent PGAM N-terminal" evidence="14">
    <location>
        <begin position="87"/>
        <end position="268"/>
    </location>
</feature>
<reference evidence="15" key="2">
    <citation type="journal article" date="2021" name="PeerJ">
        <title>Extensive microbial diversity within the chicken gut microbiome revealed by metagenomics and culture.</title>
        <authorList>
            <person name="Gilroy R."/>
            <person name="Ravi A."/>
            <person name="Getino M."/>
            <person name="Pursley I."/>
            <person name="Horton D.L."/>
            <person name="Alikhan N.F."/>
            <person name="Baker D."/>
            <person name="Gharbi K."/>
            <person name="Hall N."/>
            <person name="Watson M."/>
            <person name="Adriaenssens E.M."/>
            <person name="Foster-Nyarko E."/>
            <person name="Jarju S."/>
            <person name="Secka A."/>
            <person name="Antonio M."/>
            <person name="Oren A."/>
            <person name="Chaudhuri R.R."/>
            <person name="La Ragione R."/>
            <person name="Hildebrand F."/>
            <person name="Pallen M.J."/>
        </authorList>
    </citation>
    <scope>NUCLEOTIDE SEQUENCE</scope>
    <source>
        <strain evidence="15">ChiGjej3B3-5194</strain>
    </source>
</reference>
<evidence type="ECO:0000256" key="2">
    <source>
        <dbReference type="ARBA" id="ARBA00004798"/>
    </source>
</evidence>
<dbReference type="GO" id="GO:0006007">
    <property type="term" value="P:glucose catabolic process"/>
    <property type="evidence" value="ECO:0007669"/>
    <property type="project" value="InterPro"/>
</dbReference>
<feature type="binding site" evidence="8 12">
    <location>
        <position position="61"/>
    </location>
    <ligand>
        <name>Mn(2+)</name>
        <dbReference type="ChEBI" id="CHEBI:29035"/>
        <label>2</label>
    </ligand>
</feature>
<evidence type="ECO:0000259" key="14">
    <source>
        <dbReference type="Pfam" id="PF06415"/>
    </source>
</evidence>
<dbReference type="InterPro" id="IPR006124">
    <property type="entry name" value="Metalloenzyme"/>
</dbReference>
<feature type="active site" description="Phosphoserine intermediate" evidence="8 10">
    <location>
        <position position="61"/>
    </location>
</feature>
<dbReference type="InterPro" id="IPR017850">
    <property type="entry name" value="Alkaline_phosphatase_core_sf"/>
</dbReference>
<evidence type="ECO:0000256" key="4">
    <source>
        <dbReference type="ARBA" id="ARBA00022723"/>
    </source>
</evidence>
<dbReference type="GO" id="GO:0030145">
    <property type="term" value="F:manganese ion binding"/>
    <property type="evidence" value="ECO:0007669"/>
    <property type="project" value="UniProtKB-UniRule"/>
</dbReference>
<dbReference type="SUPFAM" id="SSF64158">
    <property type="entry name" value="2,3-Bisphosphoglycerate-independent phosphoglycerate mutase, substrate-binding domain"/>
    <property type="match status" value="1"/>
</dbReference>
<name>A0A9D1FGH7_9PROT</name>